<feature type="non-terminal residue" evidence="2">
    <location>
        <position position="76"/>
    </location>
</feature>
<gene>
    <name evidence="2" type="ORF">PACLA_8A030336</name>
</gene>
<dbReference type="AlphaFoldDB" id="A0A7D9IN46"/>
<keyword evidence="3" id="KW-1185">Reference proteome</keyword>
<dbReference type="EMBL" id="CACRXK020006477">
    <property type="protein sequence ID" value="CAB4009517.1"/>
    <property type="molecule type" value="Genomic_DNA"/>
</dbReference>
<feature type="compositionally biased region" description="Basic and acidic residues" evidence="1">
    <location>
        <begin position="34"/>
        <end position="50"/>
    </location>
</feature>
<name>A0A7D9IN46_PARCT</name>
<feature type="compositionally biased region" description="Basic residues" evidence="1">
    <location>
        <begin position="65"/>
        <end position="76"/>
    </location>
</feature>
<organism evidence="2 3">
    <name type="scientific">Paramuricea clavata</name>
    <name type="common">Red gorgonian</name>
    <name type="synonym">Violescent sea-whip</name>
    <dbReference type="NCBI Taxonomy" id="317549"/>
    <lineage>
        <taxon>Eukaryota</taxon>
        <taxon>Metazoa</taxon>
        <taxon>Cnidaria</taxon>
        <taxon>Anthozoa</taxon>
        <taxon>Octocorallia</taxon>
        <taxon>Malacalcyonacea</taxon>
        <taxon>Plexauridae</taxon>
        <taxon>Paramuricea</taxon>
    </lineage>
</organism>
<feature type="compositionally biased region" description="Polar residues" evidence="1">
    <location>
        <begin position="14"/>
        <end position="32"/>
    </location>
</feature>
<feature type="compositionally biased region" description="Low complexity" evidence="1">
    <location>
        <begin position="54"/>
        <end position="64"/>
    </location>
</feature>
<proteinExistence type="predicted"/>
<evidence type="ECO:0000313" key="2">
    <source>
        <dbReference type="EMBL" id="CAB4009517.1"/>
    </source>
</evidence>
<accession>A0A7D9IN46</accession>
<dbReference type="Proteomes" id="UP001152795">
    <property type="component" value="Unassembled WGS sequence"/>
</dbReference>
<evidence type="ECO:0000256" key="1">
    <source>
        <dbReference type="SAM" id="MobiDB-lite"/>
    </source>
</evidence>
<protein>
    <submittedName>
        <fullName evidence="2">Uncharacterized protein</fullName>
    </submittedName>
</protein>
<comment type="caution">
    <text evidence="2">The sequence shown here is derived from an EMBL/GenBank/DDBJ whole genome shotgun (WGS) entry which is preliminary data.</text>
</comment>
<evidence type="ECO:0000313" key="3">
    <source>
        <dbReference type="Proteomes" id="UP001152795"/>
    </source>
</evidence>
<sequence>MSRSDLPIRARSYDANSESASSPTEQEGSLSPTKADRADFSKRHEIDPSKKHVSVSVPGVVKPKAPVKKKKVAPTL</sequence>
<feature type="compositionally biased region" description="Basic and acidic residues" evidence="1">
    <location>
        <begin position="1"/>
        <end position="12"/>
    </location>
</feature>
<reference evidence="2" key="1">
    <citation type="submission" date="2020-04" db="EMBL/GenBank/DDBJ databases">
        <authorList>
            <person name="Alioto T."/>
            <person name="Alioto T."/>
            <person name="Gomez Garrido J."/>
        </authorList>
    </citation>
    <scope>NUCLEOTIDE SEQUENCE</scope>
    <source>
        <strain evidence="2">A484AB</strain>
    </source>
</reference>
<feature type="region of interest" description="Disordered" evidence="1">
    <location>
        <begin position="1"/>
        <end position="76"/>
    </location>
</feature>